<reference evidence="2" key="2">
    <citation type="journal article" date="2015" name="Data Brief">
        <title>Shoot transcriptome of the giant reed, Arundo donax.</title>
        <authorList>
            <person name="Barrero R.A."/>
            <person name="Guerrero F.D."/>
            <person name="Moolhuijzen P."/>
            <person name="Goolsby J.A."/>
            <person name="Tidwell J."/>
            <person name="Bellgard S.E."/>
            <person name="Bellgard M.I."/>
        </authorList>
    </citation>
    <scope>NUCLEOTIDE SEQUENCE</scope>
    <source>
        <tissue evidence="2">Shoot tissue taken approximately 20 cm above the soil surface</tissue>
    </source>
</reference>
<dbReference type="AlphaFoldDB" id="A0A0A9F899"/>
<feature type="compositionally biased region" description="Basic residues" evidence="1">
    <location>
        <begin position="1"/>
        <end position="12"/>
    </location>
</feature>
<evidence type="ECO:0000256" key="1">
    <source>
        <dbReference type="SAM" id="MobiDB-lite"/>
    </source>
</evidence>
<evidence type="ECO:0000313" key="2">
    <source>
        <dbReference type="EMBL" id="JAE09260.1"/>
    </source>
</evidence>
<feature type="region of interest" description="Disordered" evidence="1">
    <location>
        <begin position="1"/>
        <end position="29"/>
    </location>
</feature>
<name>A0A0A9F899_ARUDO</name>
<proteinExistence type="predicted"/>
<reference evidence="2" key="1">
    <citation type="submission" date="2014-09" db="EMBL/GenBank/DDBJ databases">
        <authorList>
            <person name="Magalhaes I.L.F."/>
            <person name="Oliveira U."/>
            <person name="Santos F.R."/>
            <person name="Vidigal T.H.D.A."/>
            <person name="Brescovit A.D."/>
            <person name="Santos A.J."/>
        </authorList>
    </citation>
    <scope>NUCLEOTIDE SEQUENCE</scope>
    <source>
        <tissue evidence="2">Shoot tissue taken approximately 20 cm above the soil surface</tissue>
    </source>
</reference>
<protein>
    <submittedName>
        <fullName evidence="2">Uncharacterized protein</fullName>
    </submittedName>
</protein>
<sequence length="29" mass="3597">MRGWRRRSSRRSVRMDFKFPGKSPLMSRQ</sequence>
<organism evidence="2">
    <name type="scientific">Arundo donax</name>
    <name type="common">Giant reed</name>
    <name type="synonym">Donax arundinaceus</name>
    <dbReference type="NCBI Taxonomy" id="35708"/>
    <lineage>
        <taxon>Eukaryota</taxon>
        <taxon>Viridiplantae</taxon>
        <taxon>Streptophyta</taxon>
        <taxon>Embryophyta</taxon>
        <taxon>Tracheophyta</taxon>
        <taxon>Spermatophyta</taxon>
        <taxon>Magnoliopsida</taxon>
        <taxon>Liliopsida</taxon>
        <taxon>Poales</taxon>
        <taxon>Poaceae</taxon>
        <taxon>PACMAD clade</taxon>
        <taxon>Arundinoideae</taxon>
        <taxon>Arundineae</taxon>
        <taxon>Arundo</taxon>
    </lineage>
</organism>
<accession>A0A0A9F899</accession>
<dbReference type="EMBL" id="GBRH01188636">
    <property type="protein sequence ID" value="JAE09260.1"/>
    <property type="molecule type" value="Transcribed_RNA"/>
</dbReference>